<dbReference type="AlphaFoldDB" id="A0A090ZCA4"/>
<dbReference type="OrthoDB" id="5358347at2"/>
<comment type="caution">
    <text evidence="5">The sequence shown here is derived from an EMBL/GenBank/DDBJ whole genome shotgun (WGS) entry which is preliminary data.</text>
</comment>
<evidence type="ECO:0000256" key="3">
    <source>
        <dbReference type="ARBA" id="ARBA00023163"/>
    </source>
</evidence>
<evidence type="ECO:0000256" key="1">
    <source>
        <dbReference type="ARBA" id="ARBA00023015"/>
    </source>
</evidence>
<dbReference type="SMART" id="SM00347">
    <property type="entry name" value="HTH_MARR"/>
    <property type="match status" value="1"/>
</dbReference>
<dbReference type="GO" id="GO:0003700">
    <property type="term" value="F:DNA-binding transcription factor activity"/>
    <property type="evidence" value="ECO:0007669"/>
    <property type="project" value="InterPro"/>
</dbReference>
<dbReference type="PROSITE" id="PS50995">
    <property type="entry name" value="HTH_MARR_2"/>
    <property type="match status" value="1"/>
</dbReference>
<gene>
    <name evidence="5" type="ORF">DJ90_1563</name>
</gene>
<sequence length="154" mass="17968">MSRMKPELLDQIEALIHQISEDDHEEEEWHEILTGEDWKYQNKVNVTECHVIDYIGKNRLTNAVGIATALNMTKGSISKITTRLLEKGFIESHRMEGNRKELFFTLTRSGGEVYKLHEKLHEQARNKLDAAISTFTQEELIVIHRFIHILRDTI</sequence>
<dbReference type="GO" id="GO:0003677">
    <property type="term" value="F:DNA binding"/>
    <property type="evidence" value="ECO:0007669"/>
    <property type="project" value="UniProtKB-KW"/>
</dbReference>
<organism evidence="5 6">
    <name type="scientific">Paenibacillus macerans</name>
    <name type="common">Bacillus macerans</name>
    <dbReference type="NCBI Taxonomy" id="44252"/>
    <lineage>
        <taxon>Bacteria</taxon>
        <taxon>Bacillati</taxon>
        <taxon>Bacillota</taxon>
        <taxon>Bacilli</taxon>
        <taxon>Bacillales</taxon>
        <taxon>Paenibacillaceae</taxon>
        <taxon>Paenibacillus</taxon>
    </lineage>
</organism>
<dbReference type="Gene3D" id="1.10.10.10">
    <property type="entry name" value="Winged helix-like DNA-binding domain superfamily/Winged helix DNA-binding domain"/>
    <property type="match status" value="1"/>
</dbReference>
<dbReference type="PANTHER" id="PTHR35790">
    <property type="entry name" value="HTH-TYPE TRANSCRIPTIONAL REGULATOR PCHR"/>
    <property type="match status" value="1"/>
</dbReference>
<dbReference type="STRING" id="44252.DJ90_1563"/>
<dbReference type="RefSeq" id="WP_036623307.1">
    <property type="nucleotide sequence ID" value="NZ_BGML01000026.1"/>
</dbReference>
<dbReference type="PATRIC" id="fig|44252.3.peg.3184"/>
<dbReference type="InterPro" id="IPR036390">
    <property type="entry name" value="WH_DNA-bd_sf"/>
</dbReference>
<keyword evidence="1" id="KW-0805">Transcription regulation</keyword>
<accession>A0A090ZCA4</accession>
<dbReference type="HOGENOM" id="CLU_083287_11_2_9"/>
<dbReference type="InterPro" id="IPR036388">
    <property type="entry name" value="WH-like_DNA-bd_sf"/>
</dbReference>
<evidence type="ECO:0000313" key="6">
    <source>
        <dbReference type="Proteomes" id="UP000029278"/>
    </source>
</evidence>
<keyword evidence="2" id="KW-0238">DNA-binding</keyword>
<keyword evidence="3" id="KW-0804">Transcription</keyword>
<dbReference type="GeneID" id="77007476"/>
<evidence type="ECO:0000313" key="5">
    <source>
        <dbReference type="EMBL" id="KFN08267.1"/>
    </source>
</evidence>
<evidence type="ECO:0000259" key="4">
    <source>
        <dbReference type="PROSITE" id="PS50995"/>
    </source>
</evidence>
<dbReference type="SUPFAM" id="SSF46785">
    <property type="entry name" value="Winged helix' DNA-binding domain"/>
    <property type="match status" value="1"/>
</dbReference>
<dbReference type="Pfam" id="PF01047">
    <property type="entry name" value="MarR"/>
    <property type="match status" value="1"/>
</dbReference>
<keyword evidence="6" id="KW-1185">Reference proteome</keyword>
<proteinExistence type="predicted"/>
<dbReference type="InterPro" id="IPR000835">
    <property type="entry name" value="HTH_MarR-typ"/>
</dbReference>
<protein>
    <submittedName>
        <fullName evidence="5">MarR family protein</fullName>
    </submittedName>
</protein>
<dbReference type="PANTHER" id="PTHR35790:SF4">
    <property type="entry name" value="HTH-TYPE TRANSCRIPTIONAL REGULATOR PCHR"/>
    <property type="match status" value="1"/>
</dbReference>
<evidence type="ECO:0000256" key="2">
    <source>
        <dbReference type="ARBA" id="ARBA00023125"/>
    </source>
</evidence>
<feature type="domain" description="HTH marR-type" evidence="4">
    <location>
        <begin position="5"/>
        <end position="152"/>
    </location>
</feature>
<reference evidence="5 6" key="1">
    <citation type="submission" date="2014-04" db="EMBL/GenBank/DDBJ databases">
        <authorList>
            <person name="Bishop-Lilly K.A."/>
            <person name="Broomall S.M."/>
            <person name="Chain P.S."/>
            <person name="Chertkov O."/>
            <person name="Coyne S.R."/>
            <person name="Daligault H.E."/>
            <person name="Davenport K.W."/>
            <person name="Erkkila T."/>
            <person name="Frey K.G."/>
            <person name="Gibbons H.S."/>
            <person name="Gu W."/>
            <person name="Jaissle J."/>
            <person name="Johnson S.L."/>
            <person name="Koroleva G.I."/>
            <person name="Ladner J.T."/>
            <person name="Lo C.-C."/>
            <person name="Minogue T.D."/>
            <person name="Munk C."/>
            <person name="Palacios G.F."/>
            <person name="Redden C.L."/>
            <person name="Rosenzweig C.N."/>
            <person name="Scholz M.B."/>
            <person name="Teshima H."/>
            <person name="Xu Y."/>
        </authorList>
    </citation>
    <scope>NUCLEOTIDE SEQUENCE [LARGE SCALE GENOMIC DNA]</scope>
    <source>
        <strain evidence="5 6">8244</strain>
    </source>
</reference>
<dbReference type="EMBL" id="JMQA01000029">
    <property type="protein sequence ID" value="KFN08267.1"/>
    <property type="molecule type" value="Genomic_DNA"/>
</dbReference>
<dbReference type="InterPro" id="IPR052067">
    <property type="entry name" value="Metal_resp_HTH_trans_reg"/>
</dbReference>
<dbReference type="PROSITE" id="PS01117">
    <property type="entry name" value="HTH_MARR_1"/>
    <property type="match status" value="1"/>
</dbReference>
<dbReference type="Proteomes" id="UP000029278">
    <property type="component" value="Unassembled WGS sequence"/>
</dbReference>
<name>A0A090ZCA4_PAEMA</name>
<dbReference type="InterPro" id="IPR023187">
    <property type="entry name" value="Tscrpt_reg_MarR-type_CS"/>
</dbReference>